<dbReference type="AlphaFoldDB" id="A0A261UCJ1"/>
<evidence type="ECO:0000313" key="2">
    <source>
        <dbReference type="EMBL" id="OZI59315.1"/>
    </source>
</evidence>
<dbReference type="PROSITE" id="PS51664">
    <property type="entry name" value="YCAO"/>
    <property type="match status" value="1"/>
</dbReference>
<gene>
    <name evidence="2" type="ORF">CAL20_06155</name>
</gene>
<feature type="domain" description="YcaO" evidence="1">
    <location>
        <begin position="65"/>
        <end position="460"/>
    </location>
</feature>
<organism evidence="2 3">
    <name type="scientific">Bordetella genomosp. 4</name>
    <dbReference type="NCBI Taxonomy" id="463044"/>
    <lineage>
        <taxon>Bacteria</taxon>
        <taxon>Pseudomonadati</taxon>
        <taxon>Pseudomonadota</taxon>
        <taxon>Betaproteobacteria</taxon>
        <taxon>Burkholderiales</taxon>
        <taxon>Alcaligenaceae</taxon>
        <taxon>Bordetella</taxon>
    </lineage>
</organism>
<dbReference type="PANTHER" id="PTHR37809">
    <property type="entry name" value="RIBOSOMAL PROTEIN S12 METHYLTHIOTRANSFERASE ACCESSORY FACTOR YCAO"/>
    <property type="match status" value="1"/>
</dbReference>
<dbReference type="PANTHER" id="PTHR37809:SF1">
    <property type="entry name" value="RIBOSOMAL PROTEIN S12 METHYLTHIOTRANSFERASE ACCESSORY FACTOR YCAO"/>
    <property type="match status" value="1"/>
</dbReference>
<dbReference type="Pfam" id="PF02624">
    <property type="entry name" value="YcaO"/>
    <property type="match status" value="1"/>
</dbReference>
<accession>A0A261UCJ1</accession>
<reference evidence="2 3" key="1">
    <citation type="submission" date="2017-05" db="EMBL/GenBank/DDBJ databases">
        <title>Complete and WGS of Bordetella genogroups.</title>
        <authorList>
            <person name="Spilker T."/>
            <person name="LiPuma J."/>
        </authorList>
    </citation>
    <scope>NUCLEOTIDE SEQUENCE [LARGE SCALE GENOMIC DNA]</scope>
    <source>
        <strain evidence="2 3">AU9919</strain>
    </source>
</reference>
<dbReference type="Gene3D" id="3.30.160.660">
    <property type="match status" value="1"/>
</dbReference>
<keyword evidence="3" id="KW-1185">Reference proteome</keyword>
<evidence type="ECO:0000313" key="3">
    <source>
        <dbReference type="Proteomes" id="UP000216885"/>
    </source>
</evidence>
<dbReference type="Gene3D" id="3.30.40.250">
    <property type="match status" value="1"/>
</dbReference>
<dbReference type="InterPro" id="IPR003776">
    <property type="entry name" value="YcaO-like_dom"/>
</dbReference>
<dbReference type="Gene3D" id="3.30.1330.230">
    <property type="match status" value="1"/>
</dbReference>
<proteinExistence type="predicted"/>
<dbReference type="Proteomes" id="UP000216885">
    <property type="component" value="Unassembled WGS sequence"/>
</dbReference>
<name>A0A261UCJ1_9BORD</name>
<dbReference type="EMBL" id="NEVQ01000008">
    <property type="protein sequence ID" value="OZI59315.1"/>
    <property type="molecule type" value="Genomic_DNA"/>
</dbReference>
<sequence>MNMPQLLSRRLLTQAASARCGLVLPINAVDPQPCDRLGPIFNGKALANVAAPKDPVNTWQTVSGAVALDSQDAISGAIAEALERLAAAQATLTLRTRSQLTDEECLDDEAFALFSAEQRAQPGFPWPMVPSPADLYAPVYRLVDNQMRWVPQELVGLGPRSGQARMPSTSSGLAAWRDEAGGPWLAVLRAAQELLERDALAATWLNGLGGRKLSLPAEWVDYVVANGGEIAAFDLTQAWNPHRVIAVAGGLPYGGRPRFVLGIACRANVDEALHKALLEWAQALTFASHLADRGDDLPRQPDALRRFDQHAVFYTLRPELWHQTALMAHAEPHVQRTPDVGMTTARTAVASAEDAAAGGVIAAETARLDAADHERALTQLHTLQTSLTNSGIDLYYRELTTVDVAATGLRVMRVLSPQLSGLHADERAPFLGGRCADIQWRYPGSVRNTAFPNPLPHPLG</sequence>
<comment type="caution">
    <text evidence="2">The sequence shown here is derived from an EMBL/GenBank/DDBJ whole genome shotgun (WGS) entry which is preliminary data.</text>
</comment>
<evidence type="ECO:0000259" key="1">
    <source>
        <dbReference type="PROSITE" id="PS51664"/>
    </source>
</evidence>
<protein>
    <recommendedName>
        <fullName evidence="1">YcaO domain-containing protein</fullName>
    </recommendedName>
</protein>